<feature type="transmembrane region" description="Helical" evidence="1">
    <location>
        <begin position="15"/>
        <end position="35"/>
    </location>
</feature>
<keyword evidence="1" id="KW-1133">Transmembrane helix</keyword>
<gene>
    <name evidence="2" type="ORF">ALP60_04774</name>
</gene>
<comment type="caution">
    <text evidence="2">The sequence shown here is derived from an EMBL/GenBank/DDBJ whole genome shotgun (WGS) entry which is preliminary data.</text>
</comment>
<dbReference type="EMBL" id="RBSV01000255">
    <property type="protein sequence ID" value="RMS79675.1"/>
    <property type="molecule type" value="Genomic_DNA"/>
</dbReference>
<sequence>MFIGTTLSRHGRANIVGTLLGVLFINVIANGLLLIG</sequence>
<dbReference type="AlphaFoldDB" id="A0A3M5FZ22"/>
<organism evidence="2 3">
    <name type="scientific">Pseudomonas savastanoi</name>
    <name type="common">Pseudomonas syringae pv. savastanoi</name>
    <dbReference type="NCBI Taxonomy" id="29438"/>
    <lineage>
        <taxon>Bacteria</taxon>
        <taxon>Pseudomonadati</taxon>
        <taxon>Pseudomonadota</taxon>
        <taxon>Gammaproteobacteria</taxon>
        <taxon>Pseudomonadales</taxon>
        <taxon>Pseudomonadaceae</taxon>
        <taxon>Pseudomonas</taxon>
    </lineage>
</organism>
<keyword evidence="1" id="KW-0812">Transmembrane</keyword>
<evidence type="ECO:0000256" key="1">
    <source>
        <dbReference type="SAM" id="Phobius"/>
    </source>
</evidence>
<accession>A0A3M5FZ22</accession>
<evidence type="ECO:0000313" key="3">
    <source>
        <dbReference type="Proteomes" id="UP000268887"/>
    </source>
</evidence>
<reference evidence="2 3" key="1">
    <citation type="submission" date="2018-08" db="EMBL/GenBank/DDBJ databases">
        <title>Recombination of ecologically and evolutionarily significant loci maintains genetic cohesion in the Pseudomonas syringae species complex.</title>
        <authorList>
            <person name="Dillon M."/>
            <person name="Thakur S."/>
            <person name="Almeida R.N.D."/>
            <person name="Weir B.S."/>
            <person name="Guttman D.S."/>
        </authorList>
    </citation>
    <scope>NUCLEOTIDE SEQUENCE [LARGE SCALE GENOMIC DNA]</scope>
    <source>
        <strain evidence="2 3">ICMP 13927</strain>
    </source>
</reference>
<keyword evidence="1" id="KW-0472">Membrane</keyword>
<name>A0A3M5FZ22_PSESS</name>
<dbReference type="Proteomes" id="UP000268887">
    <property type="component" value="Unassembled WGS sequence"/>
</dbReference>
<evidence type="ECO:0000313" key="2">
    <source>
        <dbReference type="EMBL" id="RMS79675.1"/>
    </source>
</evidence>
<protein>
    <submittedName>
        <fullName evidence="2">Ribose ABC transporter permease</fullName>
    </submittedName>
</protein>
<proteinExistence type="predicted"/>